<evidence type="ECO:0000313" key="1">
    <source>
        <dbReference type="EMBL" id="CAG7718417.1"/>
    </source>
</evidence>
<gene>
    <name evidence="1" type="ORF">AFUS01_LOCUS7809</name>
</gene>
<name>A0A8J2JGN1_9HEXA</name>
<proteinExistence type="predicted"/>
<keyword evidence="2" id="KW-1185">Reference proteome</keyword>
<evidence type="ECO:0000313" key="2">
    <source>
        <dbReference type="Proteomes" id="UP000708208"/>
    </source>
</evidence>
<organism evidence="1 2">
    <name type="scientific">Allacma fusca</name>
    <dbReference type="NCBI Taxonomy" id="39272"/>
    <lineage>
        <taxon>Eukaryota</taxon>
        <taxon>Metazoa</taxon>
        <taxon>Ecdysozoa</taxon>
        <taxon>Arthropoda</taxon>
        <taxon>Hexapoda</taxon>
        <taxon>Collembola</taxon>
        <taxon>Symphypleona</taxon>
        <taxon>Sminthuridae</taxon>
        <taxon>Allacma</taxon>
    </lineage>
</organism>
<accession>A0A8J2JGN1</accession>
<comment type="caution">
    <text evidence="1">The sequence shown here is derived from an EMBL/GenBank/DDBJ whole genome shotgun (WGS) entry which is preliminary data.</text>
</comment>
<dbReference type="AlphaFoldDB" id="A0A8J2JGN1"/>
<reference evidence="1" key="1">
    <citation type="submission" date="2021-06" db="EMBL/GenBank/DDBJ databases">
        <authorList>
            <person name="Hodson N. C."/>
            <person name="Mongue J. A."/>
            <person name="Jaron S. K."/>
        </authorList>
    </citation>
    <scope>NUCLEOTIDE SEQUENCE</scope>
</reference>
<protein>
    <submittedName>
        <fullName evidence="1">Uncharacterized protein</fullName>
    </submittedName>
</protein>
<dbReference type="EMBL" id="CAJVCH010053364">
    <property type="protein sequence ID" value="CAG7718417.1"/>
    <property type="molecule type" value="Genomic_DNA"/>
</dbReference>
<feature type="non-terminal residue" evidence="1">
    <location>
        <position position="1"/>
    </location>
</feature>
<dbReference type="Proteomes" id="UP000708208">
    <property type="component" value="Unassembled WGS sequence"/>
</dbReference>
<sequence>MIPDILCNNEIVERKTFKNKSMVIRATSRQKNATLKISIQIMNVLE</sequence>